<keyword evidence="7" id="KW-1185">Reference proteome</keyword>
<evidence type="ECO:0000259" key="5">
    <source>
        <dbReference type="PROSITE" id="PS51379"/>
    </source>
</evidence>
<keyword evidence="4" id="KW-0411">Iron-sulfur</keyword>
<feature type="domain" description="4Fe-4S ferredoxin-type" evidence="5">
    <location>
        <begin position="2"/>
        <end position="31"/>
    </location>
</feature>
<evidence type="ECO:0000256" key="3">
    <source>
        <dbReference type="ARBA" id="ARBA00023004"/>
    </source>
</evidence>
<dbReference type="InterPro" id="IPR050954">
    <property type="entry name" value="ET_IronSulfur_Cluster-Binding"/>
</dbReference>
<evidence type="ECO:0000313" key="7">
    <source>
        <dbReference type="Proteomes" id="UP000035036"/>
    </source>
</evidence>
<dbReference type="PANTHER" id="PTHR43177">
    <property type="entry name" value="PROTEIN NRFC"/>
    <property type="match status" value="1"/>
</dbReference>
<dbReference type="Proteomes" id="UP000035036">
    <property type="component" value="Chromosome"/>
</dbReference>
<dbReference type="Gene3D" id="3.30.70.20">
    <property type="match status" value="2"/>
</dbReference>
<feature type="domain" description="4Fe-4S ferredoxin-type" evidence="5">
    <location>
        <begin position="49"/>
        <end position="80"/>
    </location>
</feature>
<dbReference type="InterPro" id="IPR017900">
    <property type="entry name" value="4Fe4S_Fe_S_CS"/>
</dbReference>
<evidence type="ECO:0000256" key="2">
    <source>
        <dbReference type="ARBA" id="ARBA00022723"/>
    </source>
</evidence>
<accession>A0A0B5FT33</accession>
<dbReference type="KEGG" id="gsb:GSUB_09750"/>
<dbReference type="Pfam" id="PF13247">
    <property type="entry name" value="Fer4_11"/>
    <property type="match status" value="1"/>
</dbReference>
<dbReference type="PANTHER" id="PTHR43177:SF3">
    <property type="entry name" value="PROTEIN NRFC HOMOLOG"/>
    <property type="match status" value="1"/>
</dbReference>
<dbReference type="SUPFAM" id="SSF54862">
    <property type="entry name" value="4Fe-4S ferredoxins"/>
    <property type="match status" value="1"/>
</dbReference>
<dbReference type="PROSITE" id="PS00198">
    <property type="entry name" value="4FE4S_FER_1"/>
    <property type="match status" value="1"/>
</dbReference>
<sequence length="199" mass="22120">MKKVFVDYKKCMACKACETVCAIEHHPSHNLFGMLGDTKTQINVRVLGVEHEAFPLSCRHCSPADCLDACPSGAITRDETSGAVLLNPDMCKACAMCAMVCPFDAIAFKETHRAKYGRDVAYKCDLCNDRIKQGGQPACVEACHSGALIYGDLEDIRGGRARSGLKQYLLGKDDRMPPLLELFRELRRKECQRRSGEER</sequence>
<keyword evidence="1" id="KW-0004">4Fe-4S</keyword>
<gene>
    <name evidence="6" type="ORF">GSUB_09750</name>
</gene>
<keyword evidence="2" id="KW-0479">Metal-binding</keyword>
<dbReference type="EMBL" id="CP010311">
    <property type="protein sequence ID" value="AJF06771.1"/>
    <property type="molecule type" value="Genomic_DNA"/>
</dbReference>
<evidence type="ECO:0000313" key="6">
    <source>
        <dbReference type="EMBL" id="AJF06771.1"/>
    </source>
</evidence>
<dbReference type="OrthoDB" id="9789030at2"/>
<reference evidence="6 7" key="1">
    <citation type="journal article" date="2015" name="Genome Announc.">
        <title>Genomes of Geoalkalibacter ferrihydriticus Z-0531T and Geoalkalibacter subterraneus Red1T, Two Haloalkaliphilic Metal-Reducing Deltaproteobacteria.</title>
        <authorList>
            <person name="Badalamenti J.P."/>
            <person name="Krajmalnik-Brown R."/>
            <person name="Torres C.I."/>
            <person name="Bond D.R."/>
        </authorList>
    </citation>
    <scope>NUCLEOTIDE SEQUENCE [LARGE SCALE GENOMIC DNA]</scope>
    <source>
        <strain evidence="6 7">Red1</strain>
    </source>
</reference>
<evidence type="ECO:0000256" key="4">
    <source>
        <dbReference type="ARBA" id="ARBA00023014"/>
    </source>
</evidence>
<organism evidence="6 7">
    <name type="scientific">Geoalkalibacter subterraneus</name>
    <dbReference type="NCBI Taxonomy" id="483547"/>
    <lineage>
        <taxon>Bacteria</taxon>
        <taxon>Pseudomonadati</taxon>
        <taxon>Thermodesulfobacteriota</taxon>
        <taxon>Desulfuromonadia</taxon>
        <taxon>Desulfuromonadales</taxon>
        <taxon>Geoalkalibacteraceae</taxon>
        <taxon>Geoalkalibacter</taxon>
    </lineage>
</organism>
<dbReference type="GO" id="GO:0051539">
    <property type="term" value="F:4 iron, 4 sulfur cluster binding"/>
    <property type="evidence" value="ECO:0007669"/>
    <property type="project" value="UniProtKB-KW"/>
</dbReference>
<dbReference type="CDD" id="cd10563">
    <property type="entry name" value="CooF_like"/>
    <property type="match status" value="1"/>
</dbReference>
<feature type="domain" description="4Fe-4S ferredoxin-type" evidence="5">
    <location>
        <begin position="82"/>
        <end position="111"/>
    </location>
</feature>
<name>A0A0B5FT33_9BACT</name>
<dbReference type="HOGENOM" id="CLU_043374_3_2_7"/>
<keyword evidence="3" id="KW-0408">Iron</keyword>
<dbReference type="RefSeq" id="WP_040200539.1">
    <property type="nucleotide sequence ID" value="NZ_CP010311.1"/>
</dbReference>
<evidence type="ECO:0000256" key="1">
    <source>
        <dbReference type="ARBA" id="ARBA00022485"/>
    </source>
</evidence>
<dbReference type="InterPro" id="IPR017896">
    <property type="entry name" value="4Fe4S_Fe-S-bd"/>
</dbReference>
<dbReference type="PROSITE" id="PS51379">
    <property type="entry name" value="4FE4S_FER_2"/>
    <property type="match status" value="3"/>
</dbReference>
<dbReference type="GO" id="GO:0046872">
    <property type="term" value="F:metal ion binding"/>
    <property type="evidence" value="ECO:0007669"/>
    <property type="project" value="UniProtKB-KW"/>
</dbReference>
<dbReference type="AlphaFoldDB" id="A0A0B5FT33"/>
<protein>
    <submittedName>
        <fullName evidence="6">Carbon monoxide dehydrogenase</fullName>
    </submittedName>
</protein>
<dbReference type="STRING" id="483547.GSUB_09750"/>
<proteinExistence type="predicted"/>